<protein>
    <submittedName>
        <fullName evidence="2">Fructosamine/Ketosamine-3-kinase</fullName>
    </submittedName>
</protein>
<sequence>MTDFLKLRKSAPDGFFGAEAAGLRWLAEPGVVPVVDVIEHGADFLQLRRLEEVGPSAEAAAAFGRDLARLHDAGAPGFGWSPAPQSFFGPLDNPFEVPAESVGDFTDYWAEQRLRPLVTAVAGDLTGEDRATVASAIDAISSGAFAGICGEGEEAPARIHGDLWAGNLMWTPDGVTLIDPAAHGGHRLEDLALLGLFGTAHLDEIYSGYEQTHPMPDGWRDDLPVHSFFALLAHIRLFGRGFLGQTVRAARSIIARADQLDR</sequence>
<dbReference type="EMBL" id="JTJZ01000014">
    <property type="protein sequence ID" value="KHS53735.1"/>
    <property type="molecule type" value="Genomic_DNA"/>
</dbReference>
<evidence type="ECO:0000256" key="1">
    <source>
        <dbReference type="PIRNR" id="PIRNR006221"/>
    </source>
</evidence>
<keyword evidence="1" id="KW-0808">Transferase</keyword>
<dbReference type="Gene3D" id="1.20.1270.240">
    <property type="match status" value="1"/>
</dbReference>
<dbReference type="PATRIC" id="fig|1703.6.peg.693"/>
<organism evidence="2 3">
    <name type="scientific">Brevibacterium linens</name>
    <dbReference type="NCBI Taxonomy" id="1703"/>
    <lineage>
        <taxon>Bacteria</taxon>
        <taxon>Bacillati</taxon>
        <taxon>Actinomycetota</taxon>
        <taxon>Actinomycetes</taxon>
        <taxon>Micrococcales</taxon>
        <taxon>Brevibacteriaceae</taxon>
        <taxon>Brevibacterium</taxon>
    </lineage>
</organism>
<reference evidence="2 3" key="1">
    <citation type="submission" date="2014-11" db="EMBL/GenBank/DDBJ databases">
        <title>Draft Genome Sequence of Brevibacterium linens AE038-8.</title>
        <authorList>
            <person name="Maizel D."/>
            <person name="Utturkar S.M."/>
            <person name="Brown S.D."/>
            <person name="Ferrero M."/>
            <person name="Rosen B.P."/>
        </authorList>
    </citation>
    <scope>NUCLEOTIDE SEQUENCE [LARGE SCALE GENOMIC DNA]</scope>
    <source>
        <strain evidence="2 3">AE038-8</strain>
    </source>
</reference>
<comment type="caution">
    <text evidence="2">The sequence shown here is derived from an EMBL/GenBank/DDBJ whole genome shotgun (WGS) entry which is preliminary data.</text>
</comment>
<gene>
    <name evidence="2" type="ORF">AE0388_0810</name>
</gene>
<dbReference type="GO" id="GO:0016301">
    <property type="term" value="F:kinase activity"/>
    <property type="evidence" value="ECO:0007669"/>
    <property type="project" value="UniProtKB-UniRule"/>
</dbReference>
<dbReference type="AlphaFoldDB" id="A0A0B9AWR5"/>
<evidence type="ECO:0000313" key="3">
    <source>
        <dbReference type="Proteomes" id="UP000031488"/>
    </source>
</evidence>
<dbReference type="PANTHER" id="PTHR12149:SF8">
    <property type="entry name" value="PROTEIN-RIBULOSAMINE 3-KINASE"/>
    <property type="match status" value="1"/>
</dbReference>
<proteinExistence type="inferred from homology"/>
<dbReference type="PIRSF" id="PIRSF006221">
    <property type="entry name" value="Ketosamine-3-kinase"/>
    <property type="match status" value="1"/>
</dbReference>
<name>A0A0B9AWR5_BRELN</name>
<keyword evidence="1 2" id="KW-0418">Kinase</keyword>
<dbReference type="OrthoDB" id="5291879at2"/>
<accession>A0A0B9AWR5</accession>
<evidence type="ECO:0000313" key="2">
    <source>
        <dbReference type="EMBL" id="KHS53735.1"/>
    </source>
</evidence>
<dbReference type="PANTHER" id="PTHR12149">
    <property type="entry name" value="FRUCTOSAMINE 3 KINASE-RELATED PROTEIN"/>
    <property type="match status" value="1"/>
</dbReference>
<comment type="similarity">
    <text evidence="1">Belongs to the fructosamine kinase family.</text>
</comment>
<dbReference type="Gene3D" id="3.30.200.20">
    <property type="entry name" value="Phosphorylase Kinase, domain 1"/>
    <property type="match status" value="1"/>
</dbReference>
<dbReference type="InterPro" id="IPR011009">
    <property type="entry name" value="Kinase-like_dom_sf"/>
</dbReference>
<dbReference type="Gene3D" id="1.10.510.10">
    <property type="entry name" value="Transferase(Phosphotransferase) domain 1"/>
    <property type="match status" value="1"/>
</dbReference>
<dbReference type="Pfam" id="PF03881">
    <property type="entry name" value="Fructosamin_kin"/>
    <property type="match status" value="1"/>
</dbReference>
<dbReference type="Proteomes" id="UP000031488">
    <property type="component" value="Unassembled WGS sequence"/>
</dbReference>
<keyword evidence="3" id="KW-1185">Reference proteome</keyword>
<dbReference type="InterPro" id="IPR016477">
    <property type="entry name" value="Fructo-/Ketosamine-3-kinase"/>
</dbReference>
<dbReference type="SUPFAM" id="SSF56112">
    <property type="entry name" value="Protein kinase-like (PK-like)"/>
    <property type="match status" value="1"/>
</dbReference>
<dbReference type="RefSeq" id="WP_039207272.1">
    <property type="nucleotide sequence ID" value="NZ_JTJZ01000014.1"/>
</dbReference>